<keyword evidence="2" id="KW-1185">Reference proteome</keyword>
<dbReference type="STRING" id="797277.SAMN05216198_3196"/>
<accession>A0A1H1W9L6</accession>
<reference evidence="2" key="1">
    <citation type="submission" date="2016-10" db="EMBL/GenBank/DDBJ databases">
        <authorList>
            <person name="Varghese N."/>
            <person name="Submissions S."/>
        </authorList>
    </citation>
    <scope>NUCLEOTIDE SEQUENCE [LARGE SCALE GENOMIC DNA]</scope>
    <source>
        <strain evidence="2">2SM5</strain>
    </source>
</reference>
<evidence type="ECO:0000313" key="1">
    <source>
        <dbReference type="EMBL" id="SDS93662.1"/>
    </source>
</evidence>
<dbReference type="InterPro" id="IPR016155">
    <property type="entry name" value="Mopterin_synth/thiamin_S_b"/>
</dbReference>
<sequence>MITVLFFAKYKEELQTDQLQLDWQPGWQTLGDVRDHLARRGAPWTLLDDPTLMCALNQEMCPLGTPIQAGDELVFFPMVTGG</sequence>
<organism evidence="1 2">
    <name type="scientific">Halopseudomonas litoralis</name>
    <dbReference type="NCBI Taxonomy" id="797277"/>
    <lineage>
        <taxon>Bacteria</taxon>
        <taxon>Pseudomonadati</taxon>
        <taxon>Pseudomonadota</taxon>
        <taxon>Gammaproteobacteria</taxon>
        <taxon>Pseudomonadales</taxon>
        <taxon>Pseudomonadaceae</taxon>
        <taxon>Halopseudomonas</taxon>
    </lineage>
</organism>
<dbReference type="Pfam" id="PF02597">
    <property type="entry name" value="ThiS"/>
    <property type="match status" value="1"/>
</dbReference>
<dbReference type="SUPFAM" id="SSF54285">
    <property type="entry name" value="MoaD/ThiS"/>
    <property type="match status" value="1"/>
</dbReference>
<name>A0A1H1W9L6_9GAMM</name>
<proteinExistence type="predicted"/>
<dbReference type="CDD" id="cd00754">
    <property type="entry name" value="Ubl_MoaD"/>
    <property type="match status" value="1"/>
</dbReference>
<dbReference type="AlphaFoldDB" id="A0A1H1W9L6"/>
<dbReference type="EMBL" id="LT629748">
    <property type="protein sequence ID" value="SDS93662.1"/>
    <property type="molecule type" value="Genomic_DNA"/>
</dbReference>
<gene>
    <name evidence="1" type="ORF">SAMN05216198_3196</name>
</gene>
<dbReference type="OrthoDB" id="9801945at2"/>
<dbReference type="RefSeq" id="WP_090274971.1">
    <property type="nucleotide sequence ID" value="NZ_LT629748.1"/>
</dbReference>
<protein>
    <submittedName>
        <fullName evidence="1">Molybdopterin synthase subunit MoaD</fullName>
    </submittedName>
</protein>
<dbReference type="InterPro" id="IPR012675">
    <property type="entry name" value="Beta-grasp_dom_sf"/>
</dbReference>
<dbReference type="Proteomes" id="UP000243426">
    <property type="component" value="Chromosome I"/>
</dbReference>
<evidence type="ECO:0000313" key="2">
    <source>
        <dbReference type="Proteomes" id="UP000243426"/>
    </source>
</evidence>
<dbReference type="Gene3D" id="3.10.20.30">
    <property type="match status" value="1"/>
</dbReference>
<dbReference type="InterPro" id="IPR003749">
    <property type="entry name" value="ThiS/MoaD-like"/>
</dbReference>